<comment type="caution">
    <text evidence="2">The sequence shown here is derived from an EMBL/GenBank/DDBJ whole genome shotgun (WGS) entry which is preliminary data.</text>
</comment>
<keyword evidence="1" id="KW-1133">Transmembrane helix</keyword>
<dbReference type="RefSeq" id="WP_109189586.1">
    <property type="nucleotide sequence ID" value="NZ_BMYA01000002.1"/>
</dbReference>
<feature type="transmembrane region" description="Helical" evidence="1">
    <location>
        <begin position="31"/>
        <end position="49"/>
    </location>
</feature>
<name>A0A2U2AE50_9GAMM</name>
<gene>
    <name evidence="2" type="ORF">DC083_07490</name>
</gene>
<keyword evidence="1" id="KW-0812">Transmembrane</keyword>
<accession>A0A2U2AE50</accession>
<proteinExistence type="predicted"/>
<sequence length="204" mass="23675">MSKQHERIKAPPYFSLSFTGRIGRLEFANRFVTYLVLFTLIYLLYFYVAEKGIFSLFSENDKSIDMTKNLIRLIFYSGYVGAIIVLYLRMIIMRLHDISLSGWWSCLLFLCPYLLDLAVIMLPMTLSRGAFYTYFFMLFTVSLAIRLFPFIMPGNKQLNQYGPPSRTGTPLGIIILIIVSVVGSYFLYRYITLQSLSIAFLYNL</sequence>
<evidence type="ECO:0008006" key="4">
    <source>
        <dbReference type="Google" id="ProtNLM"/>
    </source>
</evidence>
<feature type="transmembrane region" description="Helical" evidence="1">
    <location>
        <begin position="131"/>
        <end position="151"/>
    </location>
</feature>
<keyword evidence="3" id="KW-1185">Reference proteome</keyword>
<dbReference type="OrthoDB" id="9812349at2"/>
<protein>
    <recommendedName>
        <fullName evidence="4">DUF805 domain-containing protein</fullName>
    </recommendedName>
</protein>
<organism evidence="2 3">
    <name type="scientific">Ignatzschineria ureiclastica</name>
    <dbReference type="NCBI Taxonomy" id="472582"/>
    <lineage>
        <taxon>Bacteria</taxon>
        <taxon>Pseudomonadati</taxon>
        <taxon>Pseudomonadota</taxon>
        <taxon>Gammaproteobacteria</taxon>
        <taxon>Cardiobacteriales</taxon>
        <taxon>Ignatzschineriaceae</taxon>
        <taxon>Ignatzschineria</taxon>
    </lineage>
</organism>
<evidence type="ECO:0000313" key="2">
    <source>
        <dbReference type="EMBL" id="PWD80936.1"/>
    </source>
</evidence>
<reference evidence="3" key="1">
    <citation type="submission" date="2018-05" db="EMBL/GenBank/DDBJ databases">
        <title>Ignatzschineria dubaiensis sp. nov., isolated from necrotic foot tissues of dromedaries (Camelus dromedarius) and associated maggots in Dubai, United Arab Emirates.</title>
        <authorList>
            <person name="Tsang C.C."/>
            <person name="Tang J.Y.M."/>
            <person name="Fong J.Y.H."/>
            <person name="Kinne J."/>
            <person name="Lee H.H."/>
            <person name="Joseph M."/>
            <person name="Jose S."/>
            <person name="Schuster R.K."/>
            <person name="Tang Y."/>
            <person name="Sivakumar S."/>
            <person name="Chen J.H.K."/>
            <person name="Teng J.L.L."/>
            <person name="Lau S.K.P."/>
            <person name="Wernery U."/>
            <person name="Woo P.C.Y."/>
        </authorList>
    </citation>
    <scope>NUCLEOTIDE SEQUENCE [LARGE SCALE GENOMIC DNA]</scope>
    <source>
        <strain evidence="3">KCTC 22644</strain>
    </source>
</reference>
<feature type="transmembrane region" description="Helical" evidence="1">
    <location>
        <begin position="70"/>
        <end position="90"/>
    </location>
</feature>
<dbReference type="Proteomes" id="UP000245020">
    <property type="component" value="Unassembled WGS sequence"/>
</dbReference>
<feature type="transmembrane region" description="Helical" evidence="1">
    <location>
        <begin position="102"/>
        <end position="124"/>
    </location>
</feature>
<keyword evidence="1" id="KW-0472">Membrane</keyword>
<evidence type="ECO:0000313" key="3">
    <source>
        <dbReference type="Proteomes" id="UP000245020"/>
    </source>
</evidence>
<dbReference type="EMBL" id="QEWQ01000004">
    <property type="protein sequence ID" value="PWD80936.1"/>
    <property type="molecule type" value="Genomic_DNA"/>
</dbReference>
<dbReference type="AlphaFoldDB" id="A0A2U2AE50"/>
<feature type="transmembrane region" description="Helical" evidence="1">
    <location>
        <begin position="171"/>
        <end position="188"/>
    </location>
</feature>
<dbReference type="Pfam" id="PF05656">
    <property type="entry name" value="DUF805"/>
    <property type="match status" value="1"/>
</dbReference>
<dbReference type="GO" id="GO:0016020">
    <property type="term" value="C:membrane"/>
    <property type="evidence" value="ECO:0007669"/>
    <property type="project" value="InterPro"/>
</dbReference>
<dbReference type="InterPro" id="IPR008523">
    <property type="entry name" value="DUF805"/>
</dbReference>
<evidence type="ECO:0000256" key="1">
    <source>
        <dbReference type="SAM" id="Phobius"/>
    </source>
</evidence>